<comment type="similarity">
    <text evidence="1">Belongs to the GST superfamily.</text>
</comment>
<organism evidence="3 4">
    <name type="scientific">Botryobasidium botryosum (strain FD-172 SS1)</name>
    <dbReference type="NCBI Taxonomy" id="930990"/>
    <lineage>
        <taxon>Eukaryota</taxon>
        <taxon>Fungi</taxon>
        <taxon>Dikarya</taxon>
        <taxon>Basidiomycota</taxon>
        <taxon>Agaricomycotina</taxon>
        <taxon>Agaricomycetes</taxon>
        <taxon>Cantharellales</taxon>
        <taxon>Botryobasidiaceae</taxon>
        <taxon>Botryobasidium</taxon>
    </lineage>
</organism>
<proteinExistence type="inferred from homology"/>
<dbReference type="STRING" id="930990.A0A067MAF6"/>
<dbReference type="PANTHER" id="PTHR44051:SF8">
    <property type="entry name" value="GLUTATHIONE S-TRANSFERASE GSTA"/>
    <property type="match status" value="1"/>
</dbReference>
<keyword evidence="4" id="KW-1185">Reference proteome</keyword>
<protein>
    <recommendedName>
        <fullName evidence="2">GST N-terminal domain-containing protein</fullName>
    </recommendedName>
</protein>
<evidence type="ECO:0000313" key="4">
    <source>
        <dbReference type="Proteomes" id="UP000027195"/>
    </source>
</evidence>
<dbReference type="SUPFAM" id="SSF52833">
    <property type="entry name" value="Thioredoxin-like"/>
    <property type="match status" value="1"/>
</dbReference>
<sequence length="265" mass="29299">MAASGSNPVILYDIKSALEPAAWSPSTWKVRFVLNYKRIPYKTVWVSFPDIASTLSSLGLKPLGSDVSYTPYTLPVIADPTSAGPPIIVRDSTAIAEYLETTYPDPERSLFPGGTHALQALFSNYVSTRLTPPIGSLVVALIPAILDEAGSTYYNETRKARLGNSLAELRPKGAELEAAWSEAKKEFDVLDSLLRSNQVESGGVGGDLVLGNQFSYADFVLVSNFVFLSKLQSDEDGNPWERIRAWNDGRWDRMWKRCEELMQVK</sequence>
<gene>
    <name evidence="3" type="ORF">BOTBODRAFT_113976</name>
</gene>
<dbReference type="OrthoDB" id="4951845at2759"/>
<dbReference type="Proteomes" id="UP000027195">
    <property type="component" value="Unassembled WGS sequence"/>
</dbReference>
<reference evidence="4" key="1">
    <citation type="journal article" date="2014" name="Proc. Natl. Acad. Sci. U.S.A.">
        <title>Extensive sampling of basidiomycete genomes demonstrates inadequacy of the white-rot/brown-rot paradigm for wood decay fungi.</title>
        <authorList>
            <person name="Riley R."/>
            <person name="Salamov A.A."/>
            <person name="Brown D.W."/>
            <person name="Nagy L.G."/>
            <person name="Floudas D."/>
            <person name="Held B.W."/>
            <person name="Levasseur A."/>
            <person name="Lombard V."/>
            <person name="Morin E."/>
            <person name="Otillar R."/>
            <person name="Lindquist E.A."/>
            <person name="Sun H."/>
            <person name="LaButti K.M."/>
            <person name="Schmutz J."/>
            <person name="Jabbour D."/>
            <person name="Luo H."/>
            <person name="Baker S.E."/>
            <person name="Pisabarro A.G."/>
            <person name="Walton J.D."/>
            <person name="Blanchette R.A."/>
            <person name="Henrissat B."/>
            <person name="Martin F."/>
            <person name="Cullen D."/>
            <person name="Hibbett D.S."/>
            <person name="Grigoriev I.V."/>
        </authorList>
    </citation>
    <scope>NUCLEOTIDE SEQUENCE [LARGE SCALE GENOMIC DNA]</scope>
    <source>
        <strain evidence="4">FD-172 SS1</strain>
    </source>
</reference>
<accession>A0A067MAF6</accession>
<dbReference type="CDD" id="cd00299">
    <property type="entry name" value="GST_C_family"/>
    <property type="match status" value="1"/>
</dbReference>
<dbReference type="PANTHER" id="PTHR44051">
    <property type="entry name" value="GLUTATHIONE S-TRANSFERASE-RELATED"/>
    <property type="match status" value="1"/>
</dbReference>
<evidence type="ECO:0000259" key="2">
    <source>
        <dbReference type="PROSITE" id="PS50404"/>
    </source>
</evidence>
<dbReference type="InterPro" id="IPR004045">
    <property type="entry name" value="Glutathione_S-Trfase_N"/>
</dbReference>
<dbReference type="InParanoid" id="A0A067MAF6"/>
<dbReference type="EMBL" id="KL198056">
    <property type="protein sequence ID" value="KDQ11685.1"/>
    <property type="molecule type" value="Genomic_DNA"/>
</dbReference>
<dbReference type="Gene3D" id="1.20.1050.10">
    <property type="match status" value="1"/>
</dbReference>
<name>A0A067MAF6_BOTB1</name>
<dbReference type="Gene3D" id="3.40.30.10">
    <property type="entry name" value="Glutaredoxin"/>
    <property type="match status" value="1"/>
</dbReference>
<dbReference type="SUPFAM" id="SSF47616">
    <property type="entry name" value="GST C-terminal domain-like"/>
    <property type="match status" value="1"/>
</dbReference>
<dbReference type="InterPro" id="IPR054416">
    <property type="entry name" value="GST_UstS-like_C"/>
</dbReference>
<dbReference type="PROSITE" id="PS50404">
    <property type="entry name" value="GST_NTER"/>
    <property type="match status" value="1"/>
</dbReference>
<dbReference type="AlphaFoldDB" id="A0A067MAF6"/>
<evidence type="ECO:0000313" key="3">
    <source>
        <dbReference type="EMBL" id="KDQ11685.1"/>
    </source>
</evidence>
<feature type="domain" description="GST N-terminal" evidence="2">
    <location>
        <begin position="14"/>
        <end position="107"/>
    </location>
</feature>
<dbReference type="InterPro" id="IPR036249">
    <property type="entry name" value="Thioredoxin-like_sf"/>
</dbReference>
<dbReference type="Pfam" id="PF13409">
    <property type="entry name" value="GST_N_2"/>
    <property type="match status" value="1"/>
</dbReference>
<dbReference type="InterPro" id="IPR036282">
    <property type="entry name" value="Glutathione-S-Trfase_C_sf"/>
</dbReference>
<dbReference type="HOGENOM" id="CLU_011226_4_0_1"/>
<dbReference type="Pfam" id="PF22041">
    <property type="entry name" value="GST_C_7"/>
    <property type="match status" value="1"/>
</dbReference>
<evidence type="ECO:0000256" key="1">
    <source>
        <dbReference type="ARBA" id="ARBA00007409"/>
    </source>
</evidence>